<dbReference type="Gene3D" id="3.60.40.10">
    <property type="entry name" value="PPM-type phosphatase domain"/>
    <property type="match status" value="1"/>
</dbReference>
<name>A0A9J5ZGT5_SOLCO</name>
<dbReference type="PANTHER" id="PTHR47992">
    <property type="entry name" value="PROTEIN PHOSPHATASE"/>
    <property type="match status" value="1"/>
</dbReference>
<evidence type="ECO:0000259" key="1">
    <source>
        <dbReference type="PROSITE" id="PS51746"/>
    </source>
</evidence>
<dbReference type="GO" id="GO:0004722">
    <property type="term" value="F:protein serine/threonine phosphatase activity"/>
    <property type="evidence" value="ECO:0007669"/>
    <property type="project" value="InterPro"/>
</dbReference>
<dbReference type="PROSITE" id="PS51746">
    <property type="entry name" value="PPM_2"/>
    <property type="match status" value="1"/>
</dbReference>
<evidence type="ECO:0000313" key="2">
    <source>
        <dbReference type="EMBL" id="KAG5610708.1"/>
    </source>
</evidence>
<evidence type="ECO:0000313" key="3">
    <source>
        <dbReference type="Proteomes" id="UP000824120"/>
    </source>
</evidence>
<dbReference type="SUPFAM" id="SSF81606">
    <property type="entry name" value="PP2C-like"/>
    <property type="match status" value="1"/>
</dbReference>
<sequence length="287" mass="32495">MKNQQAKELSFSKKITYEDPKIRKMIDVPPYPSIRYTSRGFEAFREREEEKSAWDYSINEDKAEDINAEAEAFIKSKHRKFEGVGSSACCVTALIEGKEIIISNLGDCRAVLCRNGVAEALTRDHRAEREDERKRIEDKGGYVELHKGGWRVHGVLTVSRSIGDAHLKDWVPAEPDTKTLSLTPDMEYLVLASDGIWDQVGNQEAIDLIMQSCLREKSMQVATSDEKEEDKINCVSKSPSPKLRRVSLIKSNRVKSHSPCCKKTINNWMTSEDEFGNKNDGPLAKAR</sequence>
<feature type="domain" description="PPM-type phosphatase" evidence="1">
    <location>
        <begin position="1"/>
        <end position="287"/>
    </location>
</feature>
<protein>
    <recommendedName>
        <fullName evidence="1">PPM-type phosphatase domain-containing protein</fullName>
    </recommendedName>
</protein>
<dbReference type="EMBL" id="JACXVP010000004">
    <property type="protein sequence ID" value="KAG5610708.1"/>
    <property type="molecule type" value="Genomic_DNA"/>
</dbReference>
<gene>
    <name evidence="2" type="ORF">H5410_021989</name>
</gene>
<organism evidence="2 3">
    <name type="scientific">Solanum commersonii</name>
    <name type="common">Commerson's wild potato</name>
    <name type="synonym">Commerson's nightshade</name>
    <dbReference type="NCBI Taxonomy" id="4109"/>
    <lineage>
        <taxon>Eukaryota</taxon>
        <taxon>Viridiplantae</taxon>
        <taxon>Streptophyta</taxon>
        <taxon>Embryophyta</taxon>
        <taxon>Tracheophyta</taxon>
        <taxon>Spermatophyta</taxon>
        <taxon>Magnoliopsida</taxon>
        <taxon>eudicotyledons</taxon>
        <taxon>Gunneridae</taxon>
        <taxon>Pentapetalae</taxon>
        <taxon>asterids</taxon>
        <taxon>lamiids</taxon>
        <taxon>Solanales</taxon>
        <taxon>Solanaceae</taxon>
        <taxon>Solanoideae</taxon>
        <taxon>Solaneae</taxon>
        <taxon>Solanum</taxon>
    </lineage>
</organism>
<keyword evidence="3" id="KW-1185">Reference proteome</keyword>
<proteinExistence type="predicted"/>
<dbReference type="InterPro" id="IPR036457">
    <property type="entry name" value="PPM-type-like_dom_sf"/>
</dbReference>
<dbReference type="SMART" id="SM00332">
    <property type="entry name" value="PP2Cc"/>
    <property type="match status" value="1"/>
</dbReference>
<dbReference type="Proteomes" id="UP000824120">
    <property type="component" value="Chromosome 4"/>
</dbReference>
<reference evidence="2 3" key="1">
    <citation type="submission" date="2020-09" db="EMBL/GenBank/DDBJ databases">
        <title>De no assembly of potato wild relative species, Solanum commersonii.</title>
        <authorList>
            <person name="Cho K."/>
        </authorList>
    </citation>
    <scope>NUCLEOTIDE SEQUENCE [LARGE SCALE GENOMIC DNA]</scope>
    <source>
        <strain evidence="2">LZ3.2</strain>
        <tissue evidence="2">Leaf</tissue>
    </source>
</reference>
<dbReference type="Pfam" id="PF00481">
    <property type="entry name" value="PP2C"/>
    <property type="match status" value="1"/>
</dbReference>
<dbReference type="AlphaFoldDB" id="A0A9J5ZGT5"/>
<dbReference type="OrthoDB" id="10264738at2759"/>
<accession>A0A9J5ZGT5</accession>
<dbReference type="InterPro" id="IPR015655">
    <property type="entry name" value="PP2C"/>
</dbReference>
<comment type="caution">
    <text evidence="2">The sequence shown here is derived from an EMBL/GenBank/DDBJ whole genome shotgun (WGS) entry which is preliminary data.</text>
</comment>
<dbReference type="InterPro" id="IPR001932">
    <property type="entry name" value="PPM-type_phosphatase-like_dom"/>
</dbReference>
<dbReference type="CDD" id="cd00143">
    <property type="entry name" value="PP2Cc"/>
    <property type="match status" value="1"/>
</dbReference>